<protein>
    <recommendedName>
        <fullName evidence="4">DUF2795 domain-containing protein</fullName>
    </recommendedName>
</protein>
<accession>A0ABD6AB52</accession>
<dbReference type="InterPro" id="IPR043899">
    <property type="entry name" value="DUF5789"/>
</dbReference>
<dbReference type="Pfam" id="PF19102">
    <property type="entry name" value="DUF5789"/>
    <property type="match status" value="1"/>
</dbReference>
<comment type="caution">
    <text evidence="2">The sequence shown here is derived from an EMBL/GenBank/DDBJ whole genome shotgun (WGS) entry which is preliminary data.</text>
</comment>
<dbReference type="GeneID" id="79316114"/>
<sequence>MSETDDDRTLGVDFGDLDERLESHDYPADTSDIREEYGDAEIGLEDGSTTLGEALEGYEEEFQSADDVRQAVLNMVGGGAVGREHYSDRGDQAESAQDHEEESL</sequence>
<dbReference type="AlphaFoldDB" id="A0ABD6AB52"/>
<dbReference type="Proteomes" id="UP001596547">
    <property type="component" value="Unassembled WGS sequence"/>
</dbReference>
<feature type="region of interest" description="Disordered" evidence="1">
    <location>
        <begin position="1"/>
        <end position="34"/>
    </location>
</feature>
<dbReference type="RefSeq" id="WP_276303519.1">
    <property type="nucleotide sequence ID" value="NZ_CP119992.1"/>
</dbReference>
<feature type="compositionally biased region" description="Basic and acidic residues" evidence="1">
    <location>
        <begin position="82"/>
        <end position="98"/>
    </location>
</feature>
<name>A0ABD6AB52_9EURY</name>
<dbReference type="EMBL" id="JBHTBF010000002">
    <property type="protein sequence ID" value="MFC7317229.1"/>
    <property type="molecule type" value="Genomic_DNA"/>
</dbReference>
<gene>
    <name evidence="2" type="ORF">ACFQPE_10540</name>
</gene>
<evidence type="ECO:0000256" key="1">
    <source>
        <dbReference type="SAM" id="MobiDB-lite"/>
    </source>
</evidence>
<feature type="region of interest" description="Disordered" evidence="1">
    <location>
        <begin position="80"/>
        <end position="104"/>
    </location>
</feature>
<organism evidence="2 3">
    <name type="scientific">Halomarina halobia</name>
    <dbReference type="NCBI Taxonomy" id="3033386"/>
    <lineage>
        <taxon>Archaea</taxon>
        <taxon>Methanobacteriati</taxon>
        <taxon>Methanobacteriota</taxon>
        <taxon>Stenosarchaea group</taxon>
        <taxon>Halobacteria</taxon>
        <taxon>Halobacteriales</taxon>
        <taxon>Natronomonadaceae</taxon>
        <taxon>Halomarina</taxon>
    </lineage>
</organism>
<evidence type="ECO:0000313" key="2">
    <source>
        <dbReference type="EMBL" id="MFC7317229.1"/>
    </source>
</evidence>
<feature type="compositionally biased region" description="Basic and acidic residues" evidence="1">
    <location>
        <begin position="17"/>
        <end position="34"/>
    </location>
</feature>
<reference evidence="2 3" key="1">
    <citation type="journal article" date="2019" name="Int. J. Syst. Evol. Microbiol.">
        <title>The Global Catalogue of Microorganisms (GCM) 10K type strain sequencing project: providing services to taxonomists for standard genome sequencing and annotation.</title>
        <authorList>
            <consortium name="The Broad Institute Genomics Platform"/>
            <consortium name="The Broad Institute Genome Sequencing Center for Infectious Disease"/>
            <person name="Wu L."/>
            <person name="Ma J."/>
        </authorList>
    </citation>
    <scope>NUCLEOTIDE SEQUENCE [LARGE SCALE GENOMIC DNA]</scope>
    <source>
        <strain evidence="2 3">PSR21</strain>
    </source>
</reference>
<proteinExistence type="predicted"/>
<evidence type="ECO:0008006" key="4">
    <source>
        <dbReference type="Google" id="ProtNLM"/>
    </source>
</evidence>
<evidence type="ECO:0000313" key="3">
    <source>
        <dbReference type="Proteomes" id="UP001596547"/>
    </source>
</evidence>
<keyword evidence="3" id="KW-1185">Reference proteome</keyword>